<dbReference type="Pfam" id="PF04403">
    <property type="entry name" value="PqiA"/>
    <property type="match status" value="1"/>
</dbReference>
<keyword evidence="1" id="KW-0472">Membrane</keyword>
<dbReference type="InterPro" id="IPR007498">
    <property type="entry name" value="PqiA-like"/>
</dbReference>
<keyword evidence="3" id="KW-1185">Reference proteome</keyword>
<comment type="caution">
    <text evidence="2">The sequence shown here is derived from an EMBL/GenBank/DDBJ whole genome shotgun (WGS) entry which is preliminary data.</text>
</comment>
<dbReference type="EMBL" id="AOSK01000064">
    <property type="protein sequence ID" value="EYD75881.1"/>
    <property type="molecule type" value="Genomic_DNA"/>
</dbReference>
<gene>
    <name evidence="2" type="ORF">Rumeso_02499</name>
</gene>
<evidence type="ECO:0000313" key="3">
    <source>
        <dbReference type="Proteomes" id="UP000019666"/>
    </source>
</evidence>
<feature type="transmembrane region" description="Helical" evidence="1">
    <location>
        <begin position="102"/>
        <end position="133"/>
    </location>
</feature>
<dbReference type="AlphaFoldDB" id="A0A017HND1"/>
<accession>A0A017HND1</accession>
<protein>
    <submittedName>
        <fullName evidence="2">Paraquat-inducible protein A</fullName>
    </submittedName>
</protein>
<feature type="transmembrane region" description="Helical" evidence="1">
    <location>
        <begin position="56"/>
        <end position="76"/>
    </location>
</feature>
<evidence type="ECO:0000256" key="1">
    <source>
        <dbReference type="SAM" id="Phobius"/>
    </source>
</evidence>
<proteinExistence type="predicted"/>
<sequence length="212" mass="22658">MADGTHIFADAPLDGLVACPECDALYRAAEVPPGSRAVCARCHTVLISPRRHAGMAIISLALASIVLVAGALWFPFLRIDTRGLWQQATLWDVATSFPVGPLLIVSVAVTAAIVVLPIVRAALILYTLVPVVFDRPARPLAARAFALSESLRPWSMAEVFAIGCAVSLVKIADLATLSLGPAFFMFAALVVVTVIQDQLVCRWSVWRSISPV</sequence>
<dbReference type="OrthoDB" id="5291921at2"/>
<dbReference type="RefSeq" id="WP_051521206.1">
    <property type="nucleotide sequence ID" value="NZ_KK088569.1"/>
</dbReference>
<dbReference type="Proteomes" id="UP000019666">
    <property type="component" value="Unassembled WGS sequence"/>
</dbReference>
<dbReference type="PATRIC" id="fig|442562.3.peg.2463"/>
<feature type="transmembrane region" description="Helical" evidence="1">
    <location>
        <begin position="178"/>
        <end position="195"/>
    </location>
</feature>
<dbReference type="HOGENOM" id="CLU_041903_1_0_5"/>
<evidence type="ECO:0000313" key="2">
    <source>
        <dbReference type="EMBL" id="EYD75881.1"/>
    </source>
</evidence>
<dbReference type="STRING" id="442562.Rumeso_02499"/>
<name>A0A017HND1_9RHOB</name>
<keyword evidence="1" id="KW-0812">Transmembrane</keyword>
<organism evidence="2 3">
    <name type="scientific">Rubellimicrobium mesophilum DSM 19309</name>
    <dbReference type="NCBI Taxonomy" id="442562"/>
    <lineage>
        <taxon>Bacteria</taxon>
        <taxon>Pseudomonadati</taxon>
        <taxon>Pseudomonadota</taxon>
        <taxon>Alphaproteobacteria</taxon>
        <taxon>Rhodobacterales</taxon>
        <taxon>Roseobacteraceae</taxon>
        <taxon>Rubellimicrobium</taxon>
    </lineage>
</organism>
<keyword evidence="1" id="KW-1133">Transmembrane helix</keyword>
<reference evidence="2 3" key="1">
    <citation type="submission" date="2013-02" db="EMBL/GenBank/DDBJ databases">
        <authorList>
            <person name="Fiebig A."/>
            <person name="Goeker M."/>
            <person name="Klenk H.-P.P."/>
        </authorList>
    </citation>
    <scope>NUCLEOTIDE SEQUENCE [LARGE SCALE GENOMIC DNA]</scope>
    <source>
        <strain evidence="2 3">DSM 19309</strain>
    </source>
</reference>